<dbReference type="EMBL" id="JADOES010000007">
    <property type="protein sequence ID" value="MBT9314835.1"/>
    <property type="molecule type" value="Genomic_DNA"/>
</dbReference>
<dbReference type="InterPro" id="IPR008638">
    <property type="entry name" value="FhaB/CdiA-like_TPS"/>
</dbReference>
<dbReference type="InterPro" id="IPR011050">
    <property type="entry name" value="Pectin_lyase_fold/virulence"/>
</dbReference>
<feature type="compositionally biased region" description="Polar residues" evidence="1">
    <location>
        <begin position="1054"/>
        <end position="1077"/>
    </location>
</feature>
<organism evidence="3 4">
    <name type="scientific">Leptothoe spongobia TAU-MAC 1115</name>
    <dbReference type="NCBI Taxonomy" id="1967444"/>
    <lineage>
        <taxon>Bacteria</taxon>
        <taxon>Bacillati</taxon>
        <taxon>Cyanobacteriota</taxon>
        <taxon>Cyanophyceae</taxon>
        <taxon>Nodosilineales</taxon>
        <taxon>Cymatolegaceae</taxon>
        <taxon>Leptothoe</taxon>
        <taxon>Leptothoe spongobia</taxon>
    </lineage>
</organism>
<sequence>MAYSQYARWLQFGLVFVISYGTTAVHALSPDDGVLIAQIIPDDTLGNESSIVINDNNIDRVDGGAIRGANLFHSFQDFNIGNGQQVYFSNPENIETILSRITGLNSSDIDGLLGVDGTANLFLLNPNGITFGPNAELDIQGAFTASTAGALEFTDGSLFSADNPQGASLLTMSVPLGVQFSDVPQEDITNQGNLAVGPGQTLTLFGDTVLSSGHLTAVGGEIQVLGNSVGLIDQATVDVASIAGGGSVLLGGDYQGQGMVPTAEQTFVGLDVIITADALEGGNGGQVIVWADGNTQFYGSITAKGGITEGNGGFVEVSGAEFLTFQGTVDTTAPLGETGMLLLDPTNITIVDDPVTVNIPSGLQDDGIWSISEDPGDQTLTSGTIGSLLSNGNLTLQASETISVNGEVNSNSSNDLALEAPIIQVNDGLAQQGGGDIIVETQDLTIAGFGKFDTSTGGSSDSGQINITAENIRVEALLGITSQVNPGANGESGGIVIITNNLELVEGGSISASTTSGGTGTAGLIAVMATGDVLVSGNGSGIFSQVQNGAVGNSRGITLATQNLTVENGGKIDASIGGIGNAGSIVVTATGNIRLENNINPLSVIDGGSISASTVNGGIGDAGLITIAATNDVLVSGNGSGILSQVENGAEGNSSGIVIANANNLTVTGGGKIDSSTGGAGNAGPIMITANDNIRVENEGSSIASQVNVDGDGRSEGIILQTNDLLVLDQGQISASTASDATAITPTNDAGQVQITADGNITVSGNGSGILSLVKDRAEGRSEGIVITNANNLSVTEGGKIDASTGGIGNAGPVMITVTDTITVDGDGSFIASQVNIDGDGNSEGLVINTGNLFVQNIGRVSTSTASDKTTITPSNDSGQLTITATGNIIVDGEDSAIVSEVSSGAIGDSGGMIINTNNLLVQNLGSVSTSTANGGKGNSGSIEITATGETRVNGRVERIDANGRFEGISSRIGSQAEEGAIGNSGNLTITTRNLIAENGGKVDTSTGGTGDSGLLSIIASDIMVDGEASSIASQVNKPMSEEEEGGLGNSSGINIATDTLSVSNDGQISASTSNEGTAGDVRLQSNNSSDLRITLSSNGLIEAKTSSGAAGGNLILTVPDTLTVQGAGDLTVESTGATTGPAGDLDVAADIVILKDAVELSAQTASEEGGGNINFLVDGAIVMRRGSFINAESTNTTPNAGDGGNITISTDFLVAPLLENNDIIANAVSGNGGRIEVTALSILNFSDPEGLTTAELRARPTNDLSASSQFGDPGEVILNNLNLDPSQGLTELPSNLNDPSDQIAQGCNIGGNATADSSTAGNFEITGRGGQPIGPTGIPGYDAPLDDLGPTITQPESSTPLPESLLPEKPQFDTLADAQDAIMTELGEVFLIAESSWQPSLSCASLHQPS</sequence>
<evidence type="ECO:0000259" key="2">
    <source>
        <dbReference type="SMART" id="SM00912"/>
    </source>
</evidence>
<dbReference type="NCBIfam" id="TIGR01901">
    <property type="entry name" value="adhes_NPXG"/>
    <property type="match status" value="1"/>
</dbReference>
<dbReference type="SUPFAM" id="SSF51126">
    <property type="entry name" value="Pectin lyase-like"/>
    <property type="match status" value="5"/>
</dbReference>
<dbReference type="RefSeq" id="WP_215607909.1">
    <property type="nucleotide sequence ID" value="NZ_JADOES010000007.1"/>
</dbReference>
<feature type="region of interest" description="Disordered" evidence="1">
    <location>
        <begin position="1034"/>
        <end position="1085"/>
    </location>
</feature>
<dbReference type="Gene3D" id="2.160.20.10">
    <property type="entry name" value="Single-stranded right-handed beta-helix, Pectin lyase-like"/>
    <property type="match status" value="3"/>
</dbReference>
<name>A0A947DDE7_9CYAN</name>
<proteinExistence type="predicted"/>
<gene>
    <name evidence="3" type="ORF">IXB50_05305</name>
</gene>
<comment type="caution">
    <text evidence="3">The sequence shown here is derived from an EMBL/GenBank/DDBJ whole genome shotgun (WGS) entry which is preliminary data.</text>
</comment>
<reference evidence="3" key="1">
    <citation type="submission" date="2020-11" db="EMBL/GenBank/DDBJ databases">
        <authorList>
            <person name="Konstantinou D."/>
            <person name="Gkelis S."/>
            <person name="Popin R."/>
            <person name="Fewer D."/>
            <person name="Sivonen K."/>
        </authorList>
    </citation>
    <scope>NUCLEOTIDE SEQUENCE</scope>
    <source>
        <strain evidence="3">TAU-MAC 1115</strain>
    </source>
</reference>
<dbReference type="Pfam" id="PF05860">
    <property type="entry name" value="TPS"/>
    <property type="match status" value="1"/>
</dbReference>
<dbReference type="SMART" id="SM00912">
    <property type="entry name" value="Haemagg_act"/>
    <property type="match status" value="1"/>
</dbReference>
<accession>A0A947DDE7</accession>
<dbReference type="Proteomes" id="UP000717364">
    <property type="component" value="Unassembled WGS sequence"/>
</dbReference>
<feature type="domain" description="Filamentous haemagglutinin FhaB/tRNA nuclease CdiA-like TPS" evidence="2">
    <location>
        <begin position="41"/>
        <end position="154"/>
    </location>
</feature>
<dbReference type="InterPro" id="IPR012334">
    <property type="entry name" value="Pectin_lyas_fold"/>
</dbReference>
<keyword evidence="4" id="KW-1185">Reference proteome</keyword>
<evidence type="ECO:0000313" key="4">
    <source>
        <dbReference type="Proteomes" id="UP000717364"/>
    </source>
</evidence>
<protein>
    <submittedName>
        <fullName evidence="3">Filamentous hemagglutinin N-terminal domain-containing protein</fullName>
    </submittedName>
</protein>
<reference evidence="3" key="2">
    <citation type="journal article" date="2021" name="Mar. Drugs">
        <title>Genome Reduction and Secondary Metabolism of the Marine Sponge-Associated Cyanobacterium Leptothoe.</title>
        <authorList>
            <person name="Konstantinou D."/>
            <person name="Popin R.V."/>
            <person name="Fewer D.P."/>
            <person name="Sivonen K."/>
            <person name="Gkelis S."/>
        </authorList>
    </citation>
    <scope>NUCLEOTIDE SEQUENCE</scope>
    <source>
        <strain evidence="3">TAU-MAC 1115</strain>
    </source>
</reference>
<evidence type="ECO:0000313" key="3">
    <source>
        <dbReference type="EMBL" id="MBT9314835.1"/>
    </source>
</evidence>
<evidence type="ECO:0000256" key="1">
    <source>
        <dbReference type="SAM" id="MobiDB-lite"/>
    </source>
</evidence>